<dbReference type="PANTHER" id="PTHR30408:SF12">
    <property type="entry name" value="TYPE I RESTRICTION ENZYME MJAVIII SPECIFICITY SUBUNIT"/>
    <property type="match status" value="1"/>
</dbReference>
<sequence>MVEAQTKNQNVFWLWNKDVDFQKRGDTQYWLPMFLENETEVSKFPKLTDLVELKGGATPLGSNYIEHGIPFLRIQNIGENELVLDEVAFISEDTHEGLLKRSQLKSGDVLFTITGRIGSVAVVPDEMKAGNINQHMVRMRIKNRDKLLPHYLSTYLLTDYAKLQHERVAYGTTRIALDYPTLYNLKVFVPPLKDQQKVEQIVKEAFQLKKEAEKEYQEATNVFLENIKTYISGWDTLTTEAKRAFWLWSDQVDIASRIDPDYYSGEGMRNKLGKTKSLGELAEIKIGKTPAFDDYLPSGKRRIMKFRAITGRGIDLENEERGFVKEEFFQKNKRNKLNEDDIVLGSAAHQAHYIGKYLDIVDELPKEFADGVLTVAEIMTIRVDKTLNPFVLLLFLRSSVGYELIQRQIKGQTSHLYPKDVASIGIPEAVIKISKSKIGVEIEGKVQSSLAKARLSKQKLQEAKDFVENLVKKV</sequence>
<dbReference type="AlphaFoldDB" id="A0A1F8G3D0"/>
<evidence type="ECO:0000313" key="7">
    <source>
        <dbReference type="Proteomes" id="UP000177478"/>
    </source>
</evidence>
<protein>
    <recommendedName>
        <fullName evidence="5">Type I restriction modification DNA specificity domain-containing protein</fullName>
    </recommendedName>
</protein>
<accession>A0A1F8G3D0</accession>
<dbReference type="Proteomes" id="UP000177478">
    <property type="component" value="Unassembled WGS sequence"/>
</dbReference>
<proteinExistence type="inferred from homology"/>
<reference evidence="6 7" key="1">
    <citation type="journal article" date="2016" name="Nat. Commun.">
        <title>Thousands of microbial genomes shed light on interconnected biogeochemical processes in an aquifer system.</title>
        <authorList>
            <person name="Anantharaman K."/>
            <person name="Brown C.T."/>
            <person name="Hug L.A."/>
            <person name="Sharon I."/>
            <person name="Castelle C.J."/>
            <person name="Probst A.J."/>
            <person name="Thomas B.C."/>
            <person name="Singh A."/>
            <person name="Wilkins M.J."/>
            <person name="Karaoz U."/>
            <person name="Brodie E.L."/>
            <person name="Williams K.H."/>
            <person name="Hubbard S.S."/>
            <person name="Banfield J.F."/>
        </authorList>
    </citation>
    <scope>NUCLEOTIDE SEQUENCE [LARGE SCALE GENOMIC DNA]</scope>
</reference>
<keyword evidence="2" id="KW-0680">Restriction system</keyword>
<dbReference type="EMBL" id="MGKD01000011">
    <property type="protein sequence ID" value="OGN19835.1"/>
    <property type="molecule type" value="Genomic_DNA"/>
</dbReference>
<dbReference type="InterPro" id="IPR044946">
    <property type="entry name" value="Restrct_endonuc_typeI_TRD_sf"/>
</dbReference>
<feature type="coiled-coil region" evidence="4">
    <location>
        <begin position="195"/>
        <end position="222"/>
    </location>
</feature>
<name>A0A1F8G3D0_9BACT</name>
<dbReference type="GO" id="GO:0003677">
    <property type="term" value="F:DNA binding"/>
    <property type="evidence" value="ECO:0007669"/>
    <property type="project" value="UniProtKB-KW"/>
</dbReference>
<evidence type="ECO:0000256" key="1">
    <source>
        <dbReference type="ARBA" id="ARBA00010923"/>
    </source>
</evidence>
<comment type="similarity">
    <text evidence="1">Belongs to the type-I restriction system S methylase family.</text>
</comment>
<feature type="domain" description="Type I restriction modification DNA specificity" evidence="5">
    <location>
        <begin position="45"/>
        <end position="207"/>
    </location>
</feature>
<dbReference type="Pfam" id="PF01420">
    <property type="entry name" value="Methylase_S"/>
    <property type="match status" value="1"/>
</dbReference>
<evidence type="ECO:0000256" key="3">
    <source>
        <dbReference type="ARBA" id="ARBA00023125"/>
    </source>
</evidence>
<evidence type="ECO:0000259" key="5">
    <source>
        <dbReference type="Pfam" id="PF01420"/>
    </source>
</evidence>
<dbReference type="SUPFAM" id="SSF116734">
    <property type="entry name" value="DNA methylase specificity domain"/>
    <property type="match status" value="2"/>
</dbReference>
<keyword evidence="3" id="KW-0238">DNA-binding</keyword>
<evidence type="ECO:0000313" key="6">
    <source>
        <dbReference type="EMBL" id="OGN19835.1"/>
    </source>
</evidence>
<dbReference type="Gene3D" id="3.90.220.20">
    <property type="entry name" value="DNA methylase specificity domains"/>
    <property type="match status" value="2"/>
</dbReference>
<dbReference type="STRING" id="1802689.A3F25_02355"/>
<organism evidence="6 7">
    <name type="scientific">Candidatus Yanofskybacteria bacterium RIFCSPHIGHO2_12_FULL_45_19b</name>
    <dbReference type="NCBI Taxonomy" id="1802689"/>
    <lineage>
        <taxon>Bacteria</taxon>
        <taxon>Candidatus Yanofskyibacteriota</taxon>
    </lineage>
</organism>
<gene>
    <name evidence="6" type="ORF">A3F25_02355</name>
</gene>
<dbReference type="CDD" id="cd16961">
    <property type="entry name" value="RMtype1_S_TRD-CR_like"/>
    <property type="match status" value="1"/>
</dbReference>
<dbReference type="InterPro" id="IPR052021">
    <property type="entry name" value="Type-I_RS_S_subunit"/>
</dbReference>
<evidence type="ECO:0000256" key="4">
    <source>
        <dbReference type="SAM" id="Coils"/>
    </source>
</evidence>
<comment type="caution">
    <text evidence="6">The sequence shown here is derived from an EMBL/GenBank/DDBJ whole genome shotgun (WGS) entry which is preliminary data.</text>
</comment>
<dbReference type="PANTHER" id="PTHR30408">
    <property type="entry name" value="TYPE-1 RESTRICTION ENZYME ECOKI SPECIFICITY PROTEIN"/>
    <property type="match status" value="1"/>
</dbReference>
<evidence type="ECO:0000256" key="2">
    <source>
        <dbReference type="ARBA" id="ARBA00022747"/>
    </source>
</evidence>
<dbReference type="InterPro" id="IPR000055">
    <property type="entry name" value="Restrct_endonuc_typeI_TRD"/>
</dbReference>
<dbReference type="GO" id="GO:0009307">
    <property type="term" value="P:DNA restriction-modification system"/>
    <property type="evidence" value="ECO:0007669"/>
    <property type="project" value="UniProtKB-KW"/>
</dbReference>
<keyword evidence="4" id="KW-0175">Coiled coil</keyword>